<sequence>MGSIIPGDDMSPNLRNAFKVARLANAWWVRCNRFAGMRYIPATLIDGCVVIHDVVADEFVGVQDLNERLPEGCRQATLFS</sequence>
<dbReference type="EMBL" id="MN033680">
    <property type="protein sequence ID" value="QDH87858.1"/>
    <property type="molecule type" value="Genomic_RNA"/>
</dbReference>
<gene>
    <name evidence="1" type="ORF">H2RhizoLitter49830_000004</name>
</gene>
<proteinExistence type="predicted"/>
<accession>A0A514D2M7</accession>
<evidence type="ECO:0000313" key="1">
    <source>
        <dbReference type="EMBL" id="QDH87858.1"/>
    </source>
</evidence>
<organism evidence="1">
    <name type="scientific">Leviviridae sp</name>
    <dbReference type="NCBI Taxonomy" id="2027243"/>
    <lineage>
        <taxon>Viruses</taxon>
        <taxon>Riboviria</taxon>
        <taxon>Orthornavirae</taxon>
        <taxon>Lenarviricota</taxon>
        <taxon>Leviviricetes</taxon>
        <taxon>Norzivirales</taxon>
        <taxon>Fiersviridae</taxon>
    </lineage>
</organism>
<reference evidence="1" key="1">
    <citation type="submission" date="2019-05" db="EMBL/GenBank/DDBJ databases">
        <title>Metatranscriptomic reconstruction reveals RNA viruses with the potential to shape carbon cycling in soil.</title>
        <authorList>
            <person name="Starr E.P."/>
            <person name="Nuccio E."/>
            <person name="Pett-Ridge J."/>
            <person name="Banfield J.F."/>
            <person name="Firestone M.K."/>
        </authorList>
    </citation>
    <scope>NUCLEOTIDE SEQUENCE</scope>
    <source>
        <strain evidence="1">H2_Rhizo_Litter_49_scaffold_830</strain>
    </source>
</reference>
<name>A0A514D2M7_9VIRU</name>
<protein>
    <submittedName>
        <fullName evidence="1">Uncharacterized protein</fullName>
    </submittedName>
</protein>